<organism evidence="1 2">
    <name type="scientific">Conidiobolus coronatus (strain ATCC 28846 / CBS 209.66 / NRRL 28638)</name>
    <name type="common">Delacroixia coronata</name>
    <dbReference type="NCBI Taxonomy" id="796925"/>
    <lineage>
        <taxon>Eukaryota</taxon>
        <taxon>Fungi</taxon>
        <taxon>Fungi incertae sedis</taxon>
        <taxon>Zoopagomycota</taxon>
        <taxon>Entomophthoromycotina</taxon>
        <taxon>Entomophthoromycetes</taxon>
        <taxon>Entomophthorales</taxon>
        <taxon>Ancylistaceae</taxon>
        <taxon>Conidiobolus</taxon>
    </lineage>
</organism>
<dbReference type="SUPFAM" id="SSF54637">
    <property type="entry name" value="Thioesterase/thiol ester dehydrase-isomerase"/>
    <property type="match status" value="1"/>
</dbReference>
<dbReference type="Gene3D" id="3.10.129.10">
    <property type="entry name" value="Hotdog Thioesterase"/>
    <property type="match status" value="1"/>
</dbReference>
<keyword evidence="1" id="KW-0413">Isomerase</keyword>
<gene>
    <name evidence="1" type="ORF">CONCODRAFT_170062</name>
</gene>
<dbReference type="GO" id="GO:0047617">
    <property type="term" value="F:fatty acyl-CoA hydrolase activity"/>
    <property type="evidence" value="ECO:0007669"/>
    <property type="project" value="TreeGrafter"/>
</dbReference>
<dbReference type="InterPro" id="IPR029069">
    <property type="entry name" value="HotDog_dom_sf"/>
</dbReference>
<sequence>MSLTEEKSIKSTTKFSAEILEDMEKFPSIITLPVLWGHMDAYQHMNNVHWLSFIEAARVDHAMLLSLYMDPSEFAQKFSAKGTGLVVKQNKINYYIPVKFPDSLTLATRVKDMTQDSLVYHSKIYSNVSGKLVGESEVLMVSFDFKAGKKADLDAATVEAITKVEDDPKLTQKLAKKLPTRNITAF</sequence>
<protein>
    <submittedName>
        <fullName evidence="1">Thioesterase/thiol ester dehydrase-isomerase</fullName>
    </submittedName>
</protein>
<dbReference type="AlphaFoldDB" id="A0A137P866"/>
<dbReference type="PANTHER" id="PTHR31793:SF39">
    <property type="entry name" value="THIOESTERASE_THIOL ESTER DEHYDRASE-ISOMERASE"/>
    <property type="match status" value="1"/>
</dbReference>
<dbReference type="EMBL" id="KQ964481">
    <property type="protein sequence ID" value="KXN71198.1"/>
    <property type="molecule type" value="Genomic_DNA"/>
</dbReference>
<dbReference type="PANTHER" id="PTHR31793">
    <property type="entry name" value="4-HYDROXYBENZOYL-COA THIOESTERASE FAMILY MEMBER"/>
    <property type="match status" value="1"/>
</dbReference>
<evidence type="ECO:0000313" key="1">
    <source>
        <dbReference type="EMBL" id="KXN71198.1"/>
    </source>
</evidence>
<dbReference type="Proteomes" id="UP000070444">
    <property type="component" value="Unassembled WGS sequence"/>
</dbReference>
<accession>A0A137P866</accession>
<keyword evidence="2" id="KW-1185">Reference proteome</keyword>
<dbReference type="Pfam" id="PF13279">
    <property type="entry name" value="4HBT_2"/>
    <property type="match status" value="1"/>
</dbReference>
<dbReference type="OrthoDB" id="5538558at2759"/>
<dbReference type="CDD" id="cd00586">
    <property type="entry name" value="4HBT"/>
    <property type="match status" value="1"/>
</dbReference>
<dbReference type="InterPro" id="IPR050563">
    <property type="entry name" value="4-hydroxybenzoyl-CoA_TE"/>
</dbReference>
<name>A0A137P866_CONC2</name>
<proteinExistence type="predicted"/>
<evidence type="ECO:0000313" key="2">
    <source>
        <dbReference type="Proteomes" id="UP000070444"/>
    </source>
</evidence>
<dbReference type="GO" id="GO:0016853">
    <property type="term" value="F:isomerase activity"/>
    <property type="evidence" value="ECO:0007669"/>
    <property type="project" value="UniProtKB-KW"/>
</dbReference>
<reference evidence="1 2" key="1">
    <citation type="journal article" date="2015" name="Genome Biol. Evol.">
        <title>Phylogenomic analyses indicate that early fungi evolved digesting cell walls of algal ancestors of land plants.</title>
        <authorList>
            <person name="Chang Y."/>
            <person name="Wang S."/>
            <person name="Sekimoto S."/>
            <person name="Aerts A.L."/>
            <person name="Choi C."/>
            <person name="Clum A."/>
            <person name="LaButti K.M."/>
            <person name="Lindquist E.A."/>
            <person name="Yee Ngan C."/>
            <person name="Ohm R.A."/>
            <person name="Salamov A.A."/>
            <person name="Grigoriev I.V."/>
            <person name="Spatafora J.W."/>
            <person name="Berbee M.L."/>
        </authorList>
    </citation>
    <scope>NUCLEOTIDE SEQUENCE [LARGE SCALE GENOMIC DNA]</scope>
    <source>
        <strain evidence="1 2">NRRL 28638</strain>
    </source>
</reference>